<keyword evidence="3" id="KW-1185">Reference proteome</keyword>
<dbReference type="AlphaFoldDB" id="A0A1G8M0V9"/>
<keyword evidence="1" id="KW-0472">Membrane</keyword>
<gene>
    <name evidence="2" type="ORF">SAMN05443529_15910</name>
</gene>
<organism evidence="2 3">
    <name type="scientific">Desulfosporosinus hippei DSM 8344</name>
    <dbReference type="NCBI Taxonomy" id="1121419"/>
    <lineage>
        <taxon>Bacteria</taxon>
        <taxon>Bacillati</taxon>
        <taxon>Bacillota</taxon>
        <taxon>Clostridia</taxon>
        <taxon>Eubacteriales</taxon>
        <taxon>Desulfitobacteriaceae</taxon>
        <taxon>Desulfosporosinus</taxon>
    </lineage>
</organism>
<sequence>MSGAIIGILLAISSGLLSLVGLISIFISMNSQHNVQRSREILWSIFTLPYRKNLFLEKGTIGREVFRKFILYEQIIGEKNLFLHRIINFAKIAIVFCGLIWTTIVYYLFRQSSSAIEQGILILCITLADLFVFYFTAKILGLLTSTSKVGRLPTVNELLDADILGANTITLASVSSQLRVINSEIFIGFPVPFNNLRVNISIQENAFSSKMPNGKDFSFNLENRIKDFKKLSDEDFKLLDDDYCYYTICNLKALENSTQQNSIFATVELISKQGYVSTEFFFEGLNNVNNTNFIIYPFAFDERFINRKSELDPFSRYIKRDREFNFTNETEWFNVGKSFFEFFDKE</sequence>
<name>A0A1G8M0V9_9FIRM</name>
<reference evidence="3" key="1">
    <citation type="submission" date="2016-10" db="EMBL/GenBank/DDBJ databases">
        <authorList>
            <person name="Varghese N."/>
            <person name="Submissions S."/>
        </authorList>
    </citation>
    <scope>NUCLEOTIDE SEQUENCE [LARGE SCALE GENOMIC DNA]</scope>
    <source>
        <strain evidence="3">DSM 8344</strain>
    </source>
</reference>
<accession>A0A1G8M0V9</accession>
<dbReference type="EMBL" id="FNCP01000059">
    <property type="protein sequence ID" value="SDI61576.1"/>
    <property type="molecule type" value="Genomic_DNA"/>
</dbReference>
<feature type="transmembrane region" description="Helical" evidence="1">
    <location>
        <begin position="120"/>
        <end position="143"/>
    </location>
</feature>
<proteinExistence type="predicted"/>
<evidence type="ECO:0000256" key="1">
    <source>
        <dbReference type="SAM" id="Phobius"/>
    </source>
</evidence>
<keyword evidence="1" id="KW-1133">Transmembrane helix</keyword>
<keyword evidence="1" id="KW-0812">Transmembrane</keyword>
<dbReference type="Proteomes" id="UP000198656">
    <property type="component" value="Unassembled WGS sequence"/>
</dbReference>
<feature type="transmembrane region" description="Helical" evidence="1">
    <location>
        <begin position="89"/>
        <end position="108"/>
    </location>
</feature>
<dbReference type="RefSeq" id="WP_176786279.1">
    <property type="nucleotide sequence ID" value="NZ_FNCP01000059.1"/>
</dbReference>
<evidence type="ECO:0000313" key="3">
    <source>
        <dbReference type="Proteomes" id="UP000198656"/>
    </source>
</evidence>
<feature type="transmembrane region" description="Helical" evidence="1">
    <location>
        <begin position="6"/>
        <end position="29"/>
    </location>
</feature>
<evidence type="ECO:0000313" key="2">
    <source>
        <dbReference type="EMBL" id="SDI61576.1"/>
    </source>
</evidence>
<protein>
    <submittedName>
        <fullName evidence="2">Uncharacterized protein</fullName>
    </submittedName>
</protein>